<comment type="catalytic activity">
    <reaction evidence="21">
        <text>oxidized [electron-transfer flavoprotein] + hexadecanoyl-CoA + H(+) = (2E)-hexadecenoyl-CoA + reduced [electron-transfer flavoprotein]</text>
        <dbReference type="Rhea" id="RHEA:43448"/>
        <dbReference type="Rhea" id="RHEA-COMP:10685"/>
        <dbReference type="Rhea" id="RHEA-COMP:10686"/>
        <dbReference type="ChEBI" id="CHEBI:15378"/>
        <dbReference type="ChEBI" id="CHEBI:57379"/>
        <dbReference type="ChEBI" id="CHEBI:57692"/>
        <dbReference type="ChEBI" id="CHEBI:58307"/>
        <dbReference type="ChEBI" id="CHEBI:61526"/>
    </reaction>
</comment>
<comment type="subunit">
    <text evidence="4">Homodimer.</text>
</comment>
<dbReference type="SUPFAM" id="SSF56645">
    <property type="entry name" value="Acyl-CoA dehydrogenase NM domain-like"/>
    <property type="match status" value="1"/>
</dbReference>
<comment type="pathway">
    <text evidence="2">Lipid metabolism; fatty acid metabolism.</text>
</comment>
<evidence type="ECO:0000256" key="16">
    <source>
        <dbReference type="ARBA" id="ARBA00050315"/>
    </source>
</evidence>
<evidence type="ECO:0000256" key="4">
    <source>
        <dbReference type="ARBA" id="ARBA00011738"/>
    </source>
</evidence>
<dbReference type="Gene3D" id="1.20.140.10">
    <property type="entry name" value="Butyryl-CoA Dehydrogenase, subunit A, domain 3"/>
    <property type="match status" value="1"/>
</dbReference>
<dbReference type="GO" id="GO:0005886">
    <property type="term" value="C:plasma membrane"/>
    <property type="evidence" value="ECO:0007669"/>
    <property type="project" value="TreeGrafter"/>
</dbReference>
<gene>
    <name evidence="31" type="ORF">SAMEA2275694_03284</name>
</gene>
<evidence type="ECO:0000256" key="11">
    <source>
        <dbReference type="ARBA" id="ARBA00023002"/>
    </source>
</evidence>
<evidence type="ECO:0000256" key="8">
    <source>
        <dbReference type="ARBA" id="ARBA00022630"/>
    </source>
</evidence>
<evidence type="ECO:0000256" key="7">
    <source>
        <dbReference type="ARBA" id="ARBA00012046"/>
    </source>
</evidence>
<dbReference type="GO" id="GO:0016937">
    <property type="term" value="F:short-chain fatty acyl-CoA dehydrogenase activity"/>
    <property type="evidence" value="ECO:0007669"/>
    <property type="project" value="UniProtKB-EC"/>
</dbReference>
<dbReference type="GO" id="GO:0004466">
    <property type="term" value="F:long-chain fatty acyl-CoA dehydrogenase activity"/>
    <property type="evidence" value="ECO:0007669"/>
    <property type="project" value="UniProtKB-EC"/>
</dbReference>
<comment type="catalytic activity">
    <reaction evidence="14">
        <text>hexanoyl-CoA + oxidized [electron-transfer flavoprotein] + H(+) = (2E)-hexenoyl-CoA + reduced [electron-transfer flavoprotein]</text>
        <dbReference type="Rhea" id="RHEA:43464"/>
        <dbReference type="Rhea" id="RHEA-COMP:10685"/>
        <dbReference type="Rhea" id="RHEA-COMP:10686"/>
        <dbReference type="ChEBI" id="CHEBI:15378"/>
        <dbReference type="ChEBI" id="CHEBI:57692"/>
        <dbReference type="ChEBI" id="CHEBI:58307"/>
        <dbReference type="ChEBI" id="CHEBI:62077"/>
        <dbReference type="ChEBI" id="CHEBI:62620"/>
    </reaction>
</comment>
<evidence type="ECO:0000256" key="15">
    <source>
        <dbReference type="ARBA" id="ARBA00049247"/>
    </source>
</evidence>
<evidence type="ECO:0000256" key="13">
    <source>
        <dbReference type="ARBA" id="ARBA00047882"/>
    </source>
</evidence>
<dbReference type="Pfam" id="PF12806">
    <property type="entry name" value="Acyl-CoA_dh_C"/>
    <property type="match status" value="1"/>
</dbReference>
<evidence type="ECO:0000313" key="32">
    <source>
        <dbReference type="Proteomes" id="UP000185183"/>
    </source>
</evidence>
<keyword evidence="12" id="KW-0443">Lipid metabolism</keyword>
<evidence type="ECO:0000256" key="1">
    <source>
        <dbReference type="ARBA" id="ARBA00001974"/>
    </source>
</evidence>
<dbReference type="PANTHER" id="PTHR42803:SF1">
    <property type="entry name" value="BROAD-SPECIFICITY LINEAR ACYL-COA DEHYDROGENASE FADE5"/>
    <property type="match status" value="1"/>
</dbReference>
<feature type="domain" description="Acetyl-CoA dehydrogenase-like C-terminal" evidence="30">
    <location>
        <begin position="478"/>
        <end position="610"/>
    </location>
</feature>
<comment type="similarity">
    <text evidence="3 27">Belongs to the acyl-CoA dehydrogenase family.</text>
</comment>
<evidence type="ECO:0000256" key="6">
    <source>
        <dbReference type="ARBA" id="ARBA00012040"/>
    </source>
</evidence>
<comment type="catalytic activity">
    <reaction evidence="15">
        <text>a long-chain 2,3-saturated fatty acyl-CoA + oxidized [electron-transfer flavoprotein] + H(+) = a long-chain (2E)-enoyl-CoA + reduced [electron-transfer flavoprotein]</text>
        <dbReference type="Rhea" id="RHEA:17721"/>
        <dbReference type="Rhea" id="RHEA-COMP:10685"/>
        <dbReference type="Rhea" id="RHEA-COMP:10686"/>
        <dbReference type="ChEBI" id="CHEBI:15378"/>
        <dbReference type="ChEBI" id="CHEBI:57692"/>
        <dbReference type="ChEBI" id="CHEBI:58307"/>
        <dbReference type="ChEBI" id="CHEBI:83721"/>
        <dbReference type="ChEBI" id="CHEBI:83727"/>
        <dbReference type="EC" id="1.3.8.8"/>
    </reaction>
</comment>
<evidence type="ECO:0000256" key="21">
    <source>
        <dbReference type="ARBA" id="ARBA00052387"/>
    </source>
</evidence>
<evidence type="ECO:0000256" key="27">
    <source>
        <dbReference type="RuleBase" id="RU362125"/>
    </source>
</evidence>
<dbReference type="InterPro" id="IPR052166">
    <property type="entry name" value="Diverse_Acyl-CoA_DH"/>
</dbReference>
<dbReference type="GO" id="GO:0006631">
    <property type="term" value="P:fatty acid metabolic process"/>
    <property type="evidence" value="ECO:0007669"/>
    <property type="project" value="UniProtKB-KW"/>
</dbReference>
<keyword evidence="11 27" id="KW-0560">Oxidoreductase</keyword>
<feature type="domain" description="Acyl-CoA dehydrogenase/oxidase C-terminal" evidence="28">
    <location>
        <begin position="291"/>
        <end position="457"/>
    </location>
</feature>
<dbReference type="FunFam" id="2.40.110.20:FF:000001">
    <property type="entry name" value="Acyl-CoA dehydrogenase AidB"/>
    <property type="match status" value="1"/>
</dbReference>
<evidence type="ECO:0000256" key="14">
    <source>
        <dbReference type="ARBA" id="ARBA00048375"/>
    </source>
</evidence>
<evidence type="ECO:0000256" key="25">
    <source>
        <dbReference type="ARBA" id="ARBA00077090"/>
    </source>
</evidence>
<comment type="catalytic activity">
    <reaction evidence="18">
        <text>butanoyl-CoA + oxidized [electron-transfer flavoprotein] + H(+) = (2E)-butenoyl-CoA + reduced [electron-transfer flavoprotein]</text>
        <dbReference type="Rhea" id="RHEA:24004"/>
        <dbReference type="Rhea" id="RHEA-COMP:10685"/>
        <dbReference type="Rhea" id="RHEA-COMP:10686"/>
        <dbReference type="ChEBI" id="CHEBI:15378"/>
        <dbReference type="ChEBI" id="CHEBI:57332"/>
        <dbReference type="ChEBI" id="CHEBI:57371"/>
        <dbReference type="ChEBI" id="CHEBI:57692"/>
        <dbReference type="ChEBI" id="CHEBI:58307"/>
    </reaction>
</comment>
<dbReference type="InterPro" id="IPR006091">
    <property type="entry name" value="Acyl-CoA_Oxase/DH_mid-dom"/>
</dbReference>
<evidence type="ECO:0000256" key="2">
    <source>
        <dbReference type="ARBA" id="ARBA00004872"/>
    </source>
</evidence>
<dbReference type="FunFam" id="1.20.140.10:FF:000016">
    <property type="entry name" value="Acyl-CoA dehydrogenase FadE5"/>
    <property type="match status" value="1"/>
</dbReference>
<sequence length="614" mass="67091">MTHMGHYKSNVRDLEFNLFELFKIQQVFGGEEFPELDEDTARTFLAEMRTLAEGPLADSFAEGDRNPPVFDPETHSVAIPEAFKKSVKAITEAGWDRVGLQEELGGTPVPRSLSWAIQEMILGANPAVWMYSGGAGFAQIFYNIATDEQKKWAEFVAERGWGATMVLTEPDAGSDVGAGRTKAVKQDDGSWHIDGVKRFITSADSDDMFENIMHLVLARPEGAGPGTKGLSLFFVPKFIPNFETGEPGERNGVFVTNVEHKMGLKVSATCELSFGQHGVPAKGWLVGEVHNGIAQMFDVIEQARMMVGTKAIATLSTGYLNALEYAKTRVQGADMTQLTDKTAPRVTITHHPDVRRSLMTQKVYAEGLRALYLYATTFQDAVAAKTINGVEAEDAVKLNDLLLPVIKGVGSERAYEKLTESLQTFGGSGFLQDYPIEQYIRDAKIDSLYEGTTAIQAQDFFFRKIVKDQGKSLAFISGQIEEFVKSETGNGRLKAERALLATALEDVQGMAASMTANLMAAQQEITQVYKVGTASVRFLMSVGDLLIGWLLQRQAAVAIEALDAGATGADKSFYEGKIAAASFFAKNMLPLLTSTRAVLENVDNDIMELDEAAF</sequence>
<evidence type="ECO:0000256" key="9">
    <source>
        <dbReference type="ARBA" id="ARBA00022827"/>
    </source>
</evidence>
<evidence type="ECO:0000259" key="29">
    <source>
        <dbReference type="Pfam" id="PF02770"/>
    </source>
</evidence>
<accession>A0A9Q7WJQ8</accession>
<dbReference type="Proteomes" id="UP000185183">
    <property type="component" value="Unassembled WGS sequence"/>
</dbReference>
<dbReference type="PANTHER" id="PTHR42803">
    <property type="entry name" value="ACYL-COA DEHYDROGENASE"/>
    <property type="match status" value="1"/>
</dbReference>
<evidence type="ECO:0000256" key="3">
    <source>
        <dbReference type="ARBA" id="ARBA00009347"/>
    </source>
</evidence>
<comment type="catalytic activity">
    <reaction evidence="17">
        <text>dodecanoyl-CoA + oxidized [electron-transfer flavoprotein] + H(+) = (2E)-dodecenoyl-CoA + reduced [electron-transfer flavoprotein]</text>
        <dbReference type="Rhea" id="RHEA:47296"/>
        <dbReference type="Rhea" id="RHEA-COMP:10685"/>
        <dbReference type="Rhea" id="RHEA-COMP:10686"/>
        <dbReference type="ChEBI" id="CHEBI:15378"/>
        <dbReference type="ChEBI" id="CHEBI:57330"/>
        <dbReference type="ChEBI" id="CHEBI:57375"/>
        <dbReference type="ChEBI" id="CHEBI:57692"/>
        <dbReference type="ChEBI" id="CHEBI:58307"/>
    </reaction>
</comment>
<evidence type="ECO:0000256" key="23">
    <source>
        <dbReference type="ARBA" id="ARBA00069359"/>
    </source>
</evidence>
<comment type="function">
    <text evidence="22">Acyl-CoA dehydrogenase that exhibits broad specificity for linear acyl-CoA substrates, with a preference for long-chain substrates.</text>
</comment>
<name>A0A9Q7WJQ8_9MYCO</name>
<dbReference type="Gene3D" id="2.40.110.20">
    <property type="match status" value="1"/>
</dbReference>
<protein>
    <recommendedName>
        <fullName evidence="23">Broad-specificity linear acyl-CoA dehydrogenase FadE5</fullName>
        <ecNumber evidence="7">1.3.8.1</ecNumber>
        <ecNumber evidence="5">1.3.8.7</ecNumber>
        <ecNumber evidence="6">1.3.8.8</ecNumber>
    </recommendedName>
    <alternativeName>
        <fullName evidence="25">Long-chain-acyl-CoA dehydrogenase</fullName>
    </alternativeName>
    <alternativeName>
        <fullName evidence="26">Medium-chain-acyl-CoA dehydrogenase</fullName>
    </alternativeName>
    <alternativeName>
        <fullName evidence="24">Short-chain-acyl-CoA dehydrogenase</fullName>
    </alternativeName>
</protein>
<evidence type="ECO:0000256" key="20">
    <source>
        <dbReference type="ARBA" id="ARBA00050877"/>
    </source>
</evidence>
<keyword evidence="8 27" id="KW-0285">Flavoprotein</keyword>
<comment type="catalytic activity">
    <reaction evidence="20">
        <text>octadecanoyl-CoA + oxidized [electron-transfer flavoprotein] + H(+) = (2E)-octadecenoyl-CoA + reduced [electron-transfer flavoprotein]</text>
        <dbReference type="Rhea" id="RHEA:47240"/>
        <dbReference type="Rhea" id="RHEA-COMP:10685"/>
        <dbReference type="Rhea" id="RHEA-COMP:10686"/>
        <dbReference type="ChEBI" id="CHEBI:15378"/>
        <dbReference type="ChEBI" id="CHEBI:57394"/>
        <dbReference type="ChEBI" id="CHEBI:57692"/>
        <dbReference type="ChEBI" id="CHEBI:58307"/>
        <dbReference type="ChEBI" id="CHEBI:71412"/>
    </reaction>
</comment>
<evidence type="ECO:0000313" key="31">
    <source>
        <dbReference type="EMBL" id="SHX61383.1"/>
    </source>
</evidence>
<evidence type="ECO:0000256" key="24">
    <source>
        <dbReference type="ARBA" id="ARBA00075470"/>
    </source>
</evidence>
<comment type="catalytic activity">
    <reaction evidence="19">
        <text>decanoyl-CoA + oxidized [electron-transfer flavoprotein] + H(+) = (2E)-decenoyl-CoA + reduced [electron-transfer flavoprotein]</text>
        <dbReference type="Rhea" id="RHEA:48176"/>
        <dbReference type="Rhea" id="RHEA-COMP:10685"/>
        <dbReference type="Rhea" id="RHEA-COMP:10686"/>
        <dbReference type="ChEBI" id="CHEBI:15378"/>
        <dbReference type="ChEBI" id="CHEBI:57692"/>
        <dbReference type="ChEBI" id="CHEBI:58307"/>
        <dbReference type="ChEBI" id="CHEBI:61406"/>
        <dbReference type="ChEBI" id="CHEBI:61430"/>
    </reaction>
</comment>
<evidence type="ECO:0000256" key="5">
    <source>
        <dbReference type="ARBA" id="ARBA00012033"/>
    </source>
</evidence>
<dbReference type="Pfam" id="PF00441">
    <property type="entry name" value="Acyl-CoA_dh_1"/>
    <property type="match status" value="1"/>
</dbReference>
<comment type="catalytic activity">
    <reaction evidence="16">
        <text>a short-chain 2,3-saturated fatty acyl-CoA + oxidized [electron-transfer flavoprotein] + H(+) = a short-chain (2E)-enoyl-CoA + reduced [electron-transfer flavoprotein]</text>
        <dbReference type="Rhea" id="RHEA:47196"/>
        <dbReference type="Rhea" id="RHEA-COMP:10685"/>
        <dbReference type="Rhea" id="RHEA-COMP:10686"/>
        <dbReference type="ChEBI" id="CHEBI:15378"/>
        <dbReference type="ChEBI" id="CHEBI:57692"/>
        <dbReference type="ChEBI" id="CHEBI:58307"/>
        <dbReference type="ChEBI" id="CHEBI:87487"/>
        <dbReference type="ChEBI" id="CHEBI:87488"/>
        <dbReference type="EC" id="1.3.8.1"/>
    </reaction>
</comment>
<proteinExistence type="inferred from homology"/>
<dbReference type="AlphaFoldDB" id="A0A9Q7WJQ8"/>
<evidence type="ECO:0000256" key="19">
    <source>
        <dbReference type="ARBA" id="ARBA00050703"/>
    </source>
</evidence>
<evidence type="ECO:0000256" key="22">
    <source>
        <dbReference type="ARBA" id="ARBA00054301"/>
    </source>
</evidence>
<dbReference type="EC" id="1.3.8.7" evidence="5"/>
<keyword evidence="9 27" id="KW-0274">FAD</keyword>
<evidence type="ECO:0000256" key="12">
    <source>
        <dbReference type="ARBA" id="ARBA00023098"/>
    </source>
</evidence>
<dbReference type="InterPro" id="IPR036250">
    <property type="entry name" value="AcylCo_DH-like_C"/>
</dbReference>
<feature type="domain" description="Acyl-CoA oxidase/dehydrogenase middle" evidence="29">
    <location>
        <begin position="165"/>
        <end position="274"/>
    </location>
</feature>
<organism evidence="31 32">
    <name type="scientific">Mycobacteroides abscessus subsp. bolletii</name>
    <dbReference type="NCBI Taxonomy" id="319705"/>
    <lineage>
        <taxon>Bacteria</taxon>
        <taxon>Bacillati</taxon>
        <taxon>Actinomycetota</taxon>
        <taxon>Actinomycetes</taxon>
        <taxon>Mycobacteriales</taxon>
        <taxon>Mycobacteriaceae</taxon>
        <taxon>Mycobacteroides</taxon>
        <taxon>Mycobacteroides abscessus</taxon>
    </lineage>
</organism>
<evidence type="ECO:0000259" key="30">
    <source>
        <dbReference type="Pfam" id="PF12806"/>
    </source>
</evidence>
<comment type="catalytic activity">
    <reaction evidence="13">
        <text>a medium-chain 2,3-saturated fatty acyl-CoA + oxidized [electron-transfer flavoprotein] + H(+) = a medium-chain (2E)-enoyl-CoA + reduced [electron-transfer flavoprotein]</text>
        <dbReference type="Rhea" id="RHEA:14477"/>
        <dbReference type="Rhea" id="RHEA-COMP:10685"/>
        <dbReference type="Rhea" id="RHEA-COMP:10686"/>
        <dbReference type="ChEBI" id="CHEBI:15378"/>
        <dbReference type="ChEBI" id="CHEBI:57692"/>
        <dbReference type="ChEBI" id="CHEBI:58307"/>
        <dbReference type="ChEBI" id="CHEBI:83723"/>
        <dbReference type="ChEBI" id="CHEBI:83726"/>
        <dbReference type="EC" id="1.3.8.7"/>
    </reaction>
</comment>
<evidence type="ECO:0000256" key="17">
    <source>
        <dbReference type="ARBA" id="ARBA00050336"/>
    </source>
</evidence>
<evidence type="ECO:0000256" key="26">
    <source>
        <dbReference type="ARBA" id="ARBA00077336"/>
    </source>
</evidence>
<dbReference type="SUPFAM" id="SSF47203">
    <property type="entry name" value="Acyl-CoA dehydrogenase C-terminal domain-like"/>
    <property type="match status" value="1"/>
</dbReference>
<evidence type="ECO:0000256" key="18">
    <source>
        <dbReference type="ARBA" id="ARBA00050695"/>
    </source>
</evidence>
<dbReference type="Pfam" id="PF02770">
    <property type="entry name" value="Acyl-CoA_dh_M"/>
    <property type="match status" value="1"/>
</dbReference>
<evidence type="ECO:0000259" key="28">
    <source>
        <dbReference type="Pfam" id="PF00441"/>
    </source>
</evidence>
<dbReference type="EC" id="1.3.8.8" evidence="6"/>
<dbReference type="InterPro" id="IPR025878">
    <property type="entry name" value="Acyl-CoA_dh-like_C_dom"/>
</dbReference>
<dbReference type="InterPro" id="IPR009100">
    <property type="entry name" value="AcylCoA_DH/oxidase_NM_dom_sf"/>
</dbReference>
<comment type="cofactor">
    <cofactor evidence="1 27">
        <name>FAD</name>
        <dbReference type="ChEBI" id="CHEBI:57692"/>
    </cofactor>
</comment>
<dbReference type="InterPro" id="IPR009075">
    <property type="entry name" value="AcylCo_DH/oxidase_C"/>
</dbReference>
<comment type="caution">
    <text evidence="31">The sequence shown here is derived from an EMBL/GenBank/DDBJ whole genome shotgun (WGS) entry which is preliminary data.</text>
</comment>
<dbReference type="GO" id="GO:0070991">
    <property type="term" value="F:medium-chain fatty acyl-CoA dehydrogenase activity"/>
    <property type="evidence" value="ECO:0007669"/>
    <property type="project" value="UniProtKB-EC"/>
</dbReference>
<reference evidence="31 32" key="1">
    <citation type="submission" date="2016-11" db="EMBL/GenBank/DDBJ databases">
        <authorList>
            <consortium name="Pathogen Informatics"/>
        </authorList>
    </citation>
    <scope>NUCLEOTIDE SEQUENCE [LARGE SCALE GENOMIC DNA]</scope>
    <source>
        <strain evidence="31 32">968</strain>
    </source>
</reference>
<keyword evidence="10" id="KW-0276">Fatty acid metabolism</keyword>
<dbReference type="EMBL" id="FSFA01000004">
    <property type="protein sequence ID" value="SHX61383.1"/>
    <property type="molecule type" value="Genomic_DNA"/>
</dbReference>
<evidence type="ECO:0000256" key="10">
    <source>
        <dbReference type="ARBA" id="ARBA00022832"/>
    </source>
</evidence>
<dbReference type="EC" id="1.3.8.1" evidence="7"/>